<gene>
    <name evidence="1" type="ORF">SFSGTM_17670</name>
</gene>
<dbReference type="KEGG" id="sniv:SFSGTM_17670"/>
<dbReference type="AlphaFoldDB" id="A0A809RGQ5"/>
<organism evidence="1 2">
    <name type="scientific">Sulfuriferula nivalis</name>
    <dbReference type="NCBI Taxonomy" id="2675298"/>
    <lineage>
        <taxon>Bacteria</taxon>
        <taxon>Pseudomonadati</taxon>
        <taxon>Pseudomonadota</taxon>
        <taxon>Betaproteobacteria</taxon>
        <taxon>Nitrosomonadales</taxon>
        <taxon>Sulfuricellaceae</taxon>
        <taxon>Sulfuriferula</taxon>
    </lineage>
</organism>
<dbReference type="Proteomes" id="UP000463939">
    <property type="component" value="Chromosome"/>
</dbReference>
<name>A0A809RGQ5_9PROT</name>
<accession>A0A809RGQ5</accession>
<reference evidence="2" key="1">
    <citation type="submission" date="2019-11" db="EMBL/GenBank/DDBJ databases">
        <title>Isolation and characterization of a novel species in the genus Sulfuriferula.</title>
        <authorList>
            <person name="Mochizuki J."/>
            <person name="Kojima H."/>
            <person name="Fukui M."/>
        </authorList>
    </citation>
    <scope>NUCLEOTIDE SEQUENCE [LARGE SCALE GENOMIC DNA]</scope>
    <source>
        <strain evidence="2">SGTM</strain>
    </source>
</reference>
<evidence type="ECO:0000313" key="2">
    <source>
        <dbReference type="Proteomes" id="UP000463939"/>
    </source>
</evidence>
<proteinExistence type="predicted"/>
<protein>
    <recommendedName>
        <fullName evidence="3">Apea-like HEPN domain-containing protein</fullName>
    </recommendedName>
</protein>
<keyword evidence="2" id="KW-1185">Reference proteome</keyword>
<dbReference type="EMBL" id="AP021881">
    <property type="protein sequence ID" value="BBP01059.1"/>
    <property type="molecule type" value="Genomic_DNA"/>
</dbReference>
<evidence type="ECO:0000313" key="1">
    <source>
        <dbReference type="EMBL" id="BBP01059.1"/>
    </source>
</evidence>
<evidence type="ECO:0008006" key="3">
    <source>
        <dbReference type="Google" id="ProtNLM"/>
    </source>
</evidence>
<sequence length="392" mass="44124">MLKLTGNRTVFLTDSGYEHFRAVIDVIDKVDLFEGMADISDIWTAWHKVVEKWLSNGSEPENADEVVHAITELVAQEIDEHTFIVPLFGIELDSVDSFVLGIMTILRMSVDVLHASGIEHDHINVPHLLELNKNYLWLKGTTRGTPHVAQQKFSDQAALTVGMLAITAASMYELGASGFRIGIIMSPEEAIGRSVWFSWPEKTRSLTTHYASPKGQMFVVNKALGDESDMVRIIYRTFTILQKANGRTQLEEAIARAVYWYSDAQRDSILVMKLVKYWSCVEAFFSFENGKITQAVTSGLASTLVFGGFHFVSTSEYSSLKKKIANLYSLRSRAIHRGSHQHITELDVAQFSQWVAWMIISMVALVEQGYTTLNDVKMQTDRLDGLAINYNK</sequence>